<dbReference type="Gene3D" id="1.20.910.10">
    <property type="entry name" value="Heme oxygenase-like"/>
    <property type="match status" value="1"/>
</dbReference>
<dbReference type="InterPro" id="IPR002051">
    <property type="entry name" value="Haem_Oase"/>
</dbReference>
<dbReference type="InterPro" id="IPR016053">
    <property type="entry name" value="Haem_Oase-like"/>
</dbReference>
<comment type="catalytic activity">
    <reaction evidence="8">
        <text>heme b + 3 reduced [NADPH--hemoprotein reductase] + 3 O2 = biliverdin IXalpha + CO + Fe(2+) + 3 oxidized [NADPH--hemoprotein reductase] + 3 H2O + H(+)</text>
        <dbReference type="Rhea" id="RHEA:21764"/>
        <dbReference type="Rhea" id="RHEA-COMP:11964"/>
        <dbReference type="Rhea" id="RHEA-COMP:11965"/>
        <dbReference type="ChEBI" id="CHEBI:15377"/>
        <dbReference type="ChEBI" id="CHEBI:15378"/>
        <dbReference type="ChEBI" id="CHEBI:15379"/>
        <dbReference type="ChEBI" id="CHEBI:17245"/>
        <dbReference type="ChEBI" id="CHEBI:29033"/>
        <dbReference type="ChEBI" id="CHEBI:57618"/>
        <dbReference type="ChEBI" id="CHEBI:57991"/>
        <dbReference type="ChEBI" id="CHEBI:58210"/>
        <dbReference type="ChEBI" id="CHEBI:60344"/>
        <dbReference type="EC" id="1.14.14.18"/>
    </reaction>
</comment>
<dbReference type="SUPFAM" id="SSF48613">
    <property type="entry name" value="Heme oxygenase-like"/>
    <property type="match status" value="1"/>
</dbReference>
<keyword evidence="6" id="KW-0560">Oxidoreductase</keyword>
<reference evidence="11 12" key="1">
    <citation type="submission" date="2018-06" db="EMBL/GenBank/DDBJ databases">
        <title>Comparative genomics of Brasilonema spp. strains.</title>
        <authorList>
            <person name="Alvarenga D.O."/>
            <person name="Fiore M.F."/>
            <person name="Varani A.M."/>
        </authorList>
    </citation>
    <scope>NUCLEOTIDE SEQUENCE [LARGE SCALE GENOMIC DNA]</scope>
    <source>
        <strain evidence="11 12">CENA114</strain>
    </source>
</reference>
<dbReference type="PANTHER" id="PTHR10720:SF0">
    <property type="entry name" value="HEME OXYGENASE"/>
    <property type="match status" value="1"/>
</dbReference>
<name>A0A856MLW9_9CYAN</name>
<dbReference type="EMBL" id="CP030118">
    <property type="protein sequence ID" value="QDL12423.1"/>
    <property type="molecule type" value="Genomic_DNA"/>
</dbReference>
<dbReference type="GO" id="GO:0020037">
    <property type="term" value="F:heme binding"/>
    <property type="evidence" value="ECO:0007669"/>
    <property type="project" value="TreeGrafter"/>
</dbReference>
<evidence type="ECO:0000313" key="12">
    <source>
        <dbReference type="Proteomes" id="UP000503129"/>
    </source>
</evidence>
<dbReference type="GO" id="GO:0015979">
    <property type="term" value="P:photosynthesis"/>
    <property type="evidence" value="ECO:0007669"/>
    <property type="project" value="UniProtKB-KW"/>
</dbReference>
<dbReference type="PRINTS" id="PR00088">
    <property type="entry name" value="HAEMOXYGNASE"/>
</dbReference>
<dbReference type="Pfam" id="PF01126">
    <property type="entry name" value="Heme_oxygenase"/>
    <property type="match status" value="1"/>
</dbReference>
<sequence>MSSNLAQKLRCGTQQAHAAIENVGFMKCFVKGVVDRDCFAKFLGNLYYIYTALEAALERHKDNSLINGVYFKELNRKAHLEKDLEFYYGQDWRKKITPSKAAQTHISRIHELSAKEPALLIGHAYTRYMGDLSGGQMLQKVAQSVLKLSGYEGTSFYNFDQIPDKKAFKDKYRQTLDELPIDDATADKIVAEANNAFGLNMQMVQELEQTLIQAIGQTMFNTLSNTNNTGSTELSTA</sequence>
<dbReference type="InterPro" id="IPR016084">
    <property type="entry name" value="Haem_Oase-like_multi-hlx"/>
</dbReference>
<evidence type="ECO:0000256" key="7">
    <source>
        <dbReference type="ARBA" id="ARBA00023004"/>
    </source>
</evidence>
<feature type="binding site" evidence="9">
    <location>
        <position position="125"/>
    </location>
    <ligand>
        <name>heme b</name>
        <dbReference type="ChEBI" id="CHEBI:60344"/>
    </ligand>
</feature>
<dbReference type="GO" id="GO:0042167">
    <property type="term" value="P:heme catabolic process"/>
    <property type="evidence" value="ECO:0007669"/>
    <property type="project" value="TreeGrafter"/>
</dbReference>
<accession>A0A856MLW9</accession>
<gene>
    <name evidence="11" type="ORF">DP114_25625</name>
</gene>
<dbReference type="GO" id="GO:0046872">
    <property type="term" value="F:metal ion binding"/>
    <property type="evidence" value="ECO:0007669"/>
    <property type="project" value="UniProtKB-KW"/>
</dbReference>
<evidence type="ECO:0000256" key="2">
    <source>
        <dbReference type="ARBA" id="ARBA00012360"/>
    </source>
</evidence>
<keyword evidence="5 10" id="KW-0479">Metal-binding</keyword>
<dbReference type="CDD" id="cd19165">
    <property type="entry name" value="HemeO"/>
    <property type="match status" value="1"/>
</dbReference>
<comment type="similarity">
    <text evidence="1">Belongs to the heme oxygenase family.</text>
</comment>
<evidence type="ECO:0000256" key="4">
    <source>
        <dbReference type="ARBA" id="ARBA00022617"/>
    </source>
</evidence>
<proteinExistence type="inferred from homology"/>
<evidence type="ECO:0000256" key="8">
    <source>
        <dbReference type="ARBA" id="ARBA00048328"/>
    </source>
</evidence>
<evidence type="ECO:0000256" key="3">
    <source>
        <dbReference type="ARBA" id="ARBA00022531"/>
    </source>
</evidence>
<keyword evidence="4 9" id="KW-0349">Heme</keyword>
<evidence type="ECO:0000256" key="1">
    <source>
        <dbReference type="ARBA" id="ARBA00006134"/>
    </source>
</evidence>
<evidence type="ECO:0000313" key="11">
    <source>
        <dbReference type="EMBL" id="QDL12423.1"/>
    </source>
</evidence>
<dbReference type="GO" id="GO:0004392">
    <property type="term" value="F:heme oxygenase (decyclizing) activity"/>
    <property type="evidence" value="ECO:0007669"/>
    <property type="project" value="UniProtKB-EC"/>
</dbReference>
<dbReference type="AlphaFoldDB" id="A0A856MLW9"/>
<keyword evidence="12" id="KW-1185">Reference proteome</keyword>
<dbReference type="KEGG" id="bsen:DP114_25625"/>
<keyword evidence="7 10" id="KW-0408">Iron</keyword>
<evidence type="ECO:0000256" key="5">
    <source>
        <dbReference type="ARBA" id="ARBA00022723"/>
    </source>
</evidence>
<dbReference type="GO" id="GO:0006979">
    <property type="term" value="P:response to oxidative stress"/>
    <property type="evidence" value="ECO:0007669"/>
    <property type="project" value="TreeGrafter"/>
</dbReference>
<organism evidence="11 12">
    <name type="scientific">Brasilonema sennae CENA114</name>
    <dbReference type="NCBI Taxonomy" id="415709"/>
    <lineage>
        <taxon>Bacteria</taxon>
        <taxon>Bacillati</taxon>
        <taxon>Cyanobacteriota</taxon>
        <taxon>Cyanophyceae</taxon>
        <taxon>Nostocales</taxon>
        <taxon>Scytonemataceae</taxon>
        <taxon>Brasilonema</taxon>
        <taxon>Bromeliae group (in: Brasilonema)</taxon>
    </lineage>
</organism>
<dbReference type="GO" id="GO:0006788">
    <property type="term" value="P:heme oxidation"/>
    <property type="evidence" value="ECO:0007669"/>
    <property type="project" value="InterPro"/>
</dbReference>
<dbReference type="PIRSF" id="PIRSF000343">
    <property type="entry name" value="Haem_Oase"/>
    <property type="match status" value="1"/>
</dbReference>
<feature type="binding site" evidence="9">
    <location>
        <position position="173"/>
    </location>
    <ligand>
        <name>heme b</name>
        <dbReference type="ChEBI" id="CHEBI:60344"/>
    </ligand>
</feature>
<dbReference type="EC" id="1.14.14.18" evidence="2"/>
<evidence type="ECO:0000256" key="10">
    <source>
        <dbReference type="PIRSR" id="PIRSR000343-2"/>
    </source>
</evidence>
<protein>
    <recommendedName>
        <fullName evidence="2">heme oxygenase (biliverdin-producing)</fullName>
        <ecNumber evidence="2">1.14.14.18</ecNumber>
    </recommendedName>
</protein>
<evidence type="ECO:0000256" key="6">
    <source>
        <dbReference type="ARBA" id="ARBA00023002"/>
    </source>
</evidence>
<dbReference type="RefSeq" id="WP_171977433.1">
    <property type="nucleotide sequence ID" value="NZ_CAWOXK010000001.1"/>
</dbReference>
<feature type="binding site" evidence="9">
    <location>
        <position position="10"/>
    </location>
    <ligand>
        <name>heme b</name>
        <dbReference type="ChEBI" id="CHEBI:60344"/>
    </ligand>
</feature>
<dbReference type="Proteomes" id="UP000503129">
    <property type="component" value="Chromosome"/>
</dbReference>
<feature type="binding site" description="axial binding residue" evidence="10">
    <location>
        <position position="17"/>
    </location>
    <ligand>
        <name>heme b</name>
        <dbReference type="ChEBI" id="CHEBI:60344"/>
    </ligand>
    <ligandPart>
        <name>Fe</name>
        <dbReference type="ChEBI" id="CHEBI:18248"/>
    </ligandPart>
</feature>
<evidence type="ECO:0000256" key="9">
    <source>
        <dbReference type="PIRSR" id="PIRSR000343-1"/>
    </source>
</evidence>
<keyword evidence="3" id="KW-0602">Photosynthesis</keyword>
<dbReference type="FunFam" id="1.20.910.10:FF:000001">
    <property type="entry name" value="Heme oxygenase 1"/>
    <property type="match status" value="1"/>
</dbReference>
<dbReference type="PANTHER" id="PTHR10720">
    <property type="entry name" value="HEME OXYGENASE"/>
    <property type="match status" value="1"/>
</dbReference>